<feature type="domain" description="Bromo" evidence="3">
    <location>
        <begin position="24"/>
        <end position="94"/>
    </location>
</feature>
<evidence type="ECO:0000259" key="3">
    <source>
        <dbReference type="PROSITE" id="PS50014"/>
    </source>
</evidence>
<evidence type="ECO:0000313" key="4">
    <source>
        <dbReference type="EMBL" id="JAP90984.1"/>
    </source>
</evidence>
<protein>
    <submittedName>
        <fullName evidence="4">Bromodomain-containing protein</fullName>
    </submittedName>
</protein>
<dbReference type="PANTHER" id="PTHR45750:SF3">
    <property type="entry name" value="HISTONE ACETYLTRANSFERASE"/>
    <property type="match status" value="1"/>
</dbReference>
<keyword evidence="1 2" id="KW-0103">Bromodomain</keyword>
<gene>
    <name evidence="4" type="ORF">TPC1_17538</name>
</gene>
<sequence length="203" mass="23784">MDATHIPLQEDLRTQLGKIIEFTKRQPNGNLFAERVDPEKLGIPDYPLVIKDPMDLTTLKLQLPTMTYLKDFLVVSEKIWSNCRKYNGNAQEGFYVKAANECEKYFVNSLIKIKDIGLTWELYKKAVGQLAEQQEEKEKAYGIEEYQQLVKKLQELPEVYMLECLEWYYNKKGMKLDFEVPEIKLSFKIEDSTLVQELDQIVT</sequence>
<feature type="non-terminal residue" evidence="4">
    <location>
        <position position="203"/>
    </location>
</feature>
<accession>A0A146K521</accession>
<dbReference type="GO" id="GO:0010484">
    <property type="term" value="F:histone H3 acetyltransferase activity"/>
    <property type="evidence" value="ECO:0007669"/>
    <property type="project" value="TreeGrafter"/>
</dbReference>
<dbReference type="InterPro" id="IPR037800">
    <property type="entry name" value="GCN5"/>
</dbReference>
<name>A0A146K521_9EUKA</name>
<evidence type="ECO:0000256" key="2">
    <source>
        <dbReference type="PROSITE-ProRule" id="PRU00035"/>
    </source>
</evidence>
<dbReference type="SMART" id="SM00297">
    <property type="entry name" value="BROMO"/>
    <property type="match status" value="1"/>
</dbReference>
<reference evidence="4" key="1">
    <citation type="submission" date="2015-07" db="EMBL/GenBank/DDBJ databases">
        <title>Adaptation to a free-living lifestyle via gene acquisitions in the diplomonad Trepomonas sp. PC1.</title>
        <authorList>
            <person name="Xu F."/>
            <person name="Jerlstrom-Hultqvist J."/>
            <person name="Kolisko M."/>
            <person name="Simpson A.G.B."/>
            <person name="Roger A.J."/>
            <person name="Svard S.G."/>
            <person name="Andersson J.O."/>
        </authorList>
    </citation>
    <scope>NUCLEOTIDE SEQUENCE</scope>
    <source>
        <strain evidence="4">PC1</strain>
    </source>
</reference>
<organism evidence="4">
    <name type="scientific">Trepomonas sp. PC1</name>
    <dbReference type="NCBI Taxonomy" id="1076344"/>
    <lineage>
        <taxon>Eukaryota</taxon>
        <taxon>Metamonada</taxon>
        <taxon>Diplomonadida</taxon>
        <taxon>Hexamitidae</taxon>
        <taxon>Hexamitinae</taxon>
        <taxon>Trepomonas</taxon>
    </lineage>
</organism>
<dbReference type="SUPFAM" id="SSF47370">
    <property type="entry name" value="Bromodomain"/>
    <property type="match status" value="1"/>
</dbReference>
<dbReference type="AlphaFoldDB" id="A0A146K521"/>
<dbReference type="PROSITE" id="PS50014">
    <property type="entry name" value="BROMODOMAIN_2"/>
    <property type="match status" value="1"/>
</dbReference>
<dbReference type="GO" id="GO:0000123">
    <property type="term" value="C:histone acetyltransferase complex"/>
    <property type="evidence" value="ECO:0007669"/>
    <property type="project" value="TreeGrafter"/>
</dbReference>
<proteinExistence type="predicted"/>
<dbReference type="EMBL" id="GDID01005622">
    <property type="protein sequence ID" value="JAP90984.1"/>
    <property type="molecule type" value="Transcribed_RNA"/>
</dbReference>
<dbReference type="InterPro" id="IPR001487">
    <property type="entry name" value="Bromodomain"/>
</dbReference>
<dbReference type="GO" id="GO:0045944">
    <property type="term" value="P:positive regulation of transcription by RNA polymerase II"/>
    <property type="evidence" value="ECO:0007669"/>
    <property type="project" value="TreeGrafter"/>
</dbReference>
<dbReference type="PANTHER" id="PTHR45750">
    <property type="entry name" value="GH11602P"/>
    <property type="match status" value="1"/>
</dbReference>
<dbReference type="Pfam" id="PF00439">
    <property type="entry name" value="Bromodomain"/>
    <property type="match status" value="1"/>
</dbReference>
<dbReference type="InterPro" id="IPR036427">
    <property type="entry name" value="Bromodomain-like_sf"/>
</dbReference>
<evidence type="ECO:0000256" key="1">
    <source>
        <dbReference type="ARBA" id="ARBA00023117"/>
    </source>
</evidence>
<dbReference type="Gene3D" id="1.20.920.10">
    <property type="entry name" value="Bromodomain-like"/>
    <property type="match status" value="1"/>
</dbReference>